<dbReference type="AlphaFoldDB" id="A0A285LRP5"/>
<keyword evidence="3" id="KW-1185">Reference proteome</keyword>
<dbReference type="Proteomes" id="UP000219565">
    <property type="component" value="Unassembled WGS sequence"/>
</dbReference>
<organism evidence="2 3">
    <name type="scientific">Nocardia amikacinitolerans</name>
    <dbReference type="NCBI Taxonomy" id="756689"/>
    <lineage>
        <taxon>Bacteria</taxon>
        <taxon>Bacillati</taxon>
        <taxon>Actinomycetota</taxon>
        <taxon>Actinomycetes</taxon>
        <taxon>Mycobacteriales</taxon>
        <taxon>Nocardiaceae</taxon>
        <taxon>Nocardia</taxon>
    </lineage>
</organism>
<name>A0A285LRP5_9NOCA</name>
<dbReference type="EMBL" id="OBEG01000004">
    <property type="protein sequence ID" value="SNY87602.1"/>
    <property type="molecule type" value="Genomic_DNA"/>
</dbReference>
<sequence>MSTALDLAAIYAEAQQRKDFRKQQRYARPLVRLWDGDWNLRGICGAEVSADFRWVLNQSGTGMLVLPYDYYLAKWAVDINGRTKQNVHITVDKDGARWDGRLEKAVIKTDEHGVTTVELLFMHSYQELKHIYCWSNPFLPAAVQFPREFLLAGPSVWVLKTALHVNLLRLEASLDWALPDDPMDSGEWGNLDQSQWRVVVKPSDFLSDTSMWTIFGSRFRNFHEAAAGTLETAQLAVVTRRWLRGDPEPWPGANLRHGCLVVDIVDKSGFWTGTSTGGNMWDGLKHTMQVLDNTLLDYSPDVLPDQNVPELYKNPGWMGTLPSNPWVVYRQNEHTGIQTSQFVVNPSSAVQILTGGHSMPGVNEAISSAIQFVGMVTAGALGEVPFVGPILAGVANGTTAVVDTIAMALLSDTLLAWMSFQSPQRALNSGWSHYYEHFENSADRAYTLGSLLTLGEGLWKTRRHFTHKFTVANGEPYLIGDQGQGHFFLGDRVGSTVKGMPEGSIYVDQVTELELAWSRTASPAWQVTVGSDRDHDMPFAKSMRVVADIVDDIHALAVQM</sequence>
<evidence type="ECO:0000313" key="2">
    <source>
        <dbReference type="EMBL" id="SNY87602.1"/>
    </source>
</evidence>
<reference evidence="2 3" key="1">
    <citation type="submission" date="2017-09" db="EMBL/GenBank/DDBJ databases">
        <authorList>
            <person name="Ehlers B."/>
            <person name="Leendertz F.H."/>
        </authorList>
    </citation>
    <scope>NUCLEOTIDE SEQUENCE [LARGE SCALE GENOMIC DNA]</scope>
    <source>
        <strain evidence="2 3">DSM 45537</strain>
    </source>
</reference>
<evidence type="ECO:0000259" key="1">
    <source>
        <dbReference type="Pfam" id="PF14594"/>
    </source>
</evidence>
<dbReference type="Pfam" id="PF14594">
    <property type="entry name" value="Sipho_Gp37"/>
    <property type="match status" value="1"/>
</dbReference>
<feature type="domain" description="Gp28/Gp37-like" evidence="1">
    <location>
        <begin position="31"/>
        <end position="531"/>
    </location>
</feature>
<dbReference type="RefSeq" id="WP_097246514.1">
    <property type="nucleotide sequence ID" value="NZ_JAMTCV010000003.1"/>
</dbReference>
<gene>
    <name evidence="2" type="ORF">SAMN04244553_4550</name>
</gene>
<dbReference type="OrthoDB" id="4410004at2"/>
<protein>
    <recommendedName>
        <fullName evidence="1">Gp28/Gp37-like domain-containing protein</fullName>
    </recommendedName>
</protein>
<accession>A0A285LRP5</accession>
<dbReference type="InterPro" id="IPR029432">
    <property type="entry name" value="Gp28/Gp37-like_dom"/>
</dbReference>
<proteinExistence type="predicted"/>
<evidence type="ECO:0000313" key="3">
    <source>
        <dbReference type="Proteomes" id="UP000219565"/>
    </source>
</evidence>